<sequence length="66" mass="7634">MEVEEMANYLEPTSLQRDQNLGFDILPVCEEGENLSIDFNELEHNKDQSIEIEETSDVFELDLVTD</sequence>
<evidence type="ECO:0000313" key="2">
    <source>
        <dbReference type="Proteomes" id="UP000789396"/>
    </source>
</evidence>
<protein>
    <submittedName>
        <fullName evidence="1">6064_t:CDS:1</fullName>
    </submittedName>
</protein>
<keyword evidence="2" id="KW-1185">Reference proteome</keyword>
<gene>
    <name evidence="1" type="ORF">RFULGI_LOCUS1142</name>
</gene>
<comment type="caution">
    <text evidence="1">The sequence shown here is derived from an EMBL/GenBank/DDBJ whole genome shotgun (WGS) entry which is preliminary data.</text>
</comment>
<name>A0A9N8W2V8_9GLOM</name>
<evidence type="ECO:0000313" key="1">
    <source>
        <dbReference type="EMBL" id="CAG8471590.1"/>
    </source>
</evidence>
<dbReference type="EMBL" id="CAJVPZ010000635">
    <property type="protein sequence ID" value="CAG8471590.1"/>
    <property type="molecule type" value="Genomic_DNA"/>
</dbReference>
<reference evidence="1" key="1">
    <citation type="submission" date="2021-06" db="EMBL/GenBank/DDBJ databases">
        <authorList>
            <person name="Kallberg Y."/>
            <person name="Tangrot J."/>
            <person name="Rosling A."/>
        </authorList>
    </citation>
    <scope>NUCLEOTIDE SEQUENCE</scope>
    <source>
        <strain evidence="1">IN212</strain>
    </source>
</reference>
<proteinExistence type="predicted"/>
<dbReference type="AlphaFoldDB" id="A0A9N8W2V8"/>
<accession>A0A9N8W2V8</accession>
<dbReference type="Proteomes" id="UP000789396">
    <property type="component" value="Unassembled WGS sequence"/>
</dbReference>
<organism evidence="1 2">
    <name type="scientific">Racocetra fulgida</name>
    <dbReference type="NCBI Taxonomy" id="60492"/>
    <lineage>
        <taxon>Eukaryota</taxon>
        <taxon>Fungi</taxon>
        <taxon>Fungi incertae sedis</taxon>
        <taxon>Mucoromycota</taxon>
        <taxon>Glomeromycotina</taxon>
        <taxon>Glomeromycetes</taxon>
        <taxon>Diversisporales</taxon>
        <taxon>Gigasporaceae</taxon>
        <taxon>Racocetra</taxon>
    </lineage>
</organism>